<evidence type="ECO:0000256" key="2">
    <source>
        <dbReference type="ARBA" id="ARBA00005581"/>
    </source>
</evidence>
<evidence type="ECO:0000256" key="4">
    <source>
        <dbReference type="ARBA" id="ARBA00022525"/>
    </source>
</evidence>
<keyword evidence="5 6" id="KW-0732">Signal</keyword>
<name>A0A314L097_NICAT</name>
<evidence type="ECO:0000313" key="7">
    <source>
        <dbReference type="EMBL" id="OIT34963.1"/>
    </source>
</evidence>
<evidence type="ECO:0000256" key="1">
    <source>
        <dbReference type="ARBA" id="ARBA00004613"/>
    </source>
</evidence>
<feature type="non-terminal residue" evidence="7">
    <location>
        <position position="125"/>
    </location>
</feature>
<dbReference type="Pfam" id="PF05938">
    <property type="entry name" value="Self-incomp_S1"/>
    <property type="match status" value="1"/>
</dbReference>
<feature type="chain" id="PRO_5025089199" description="S-protein homolog" evidence="6">
    <location>
        <begin position="23"/>
        <end position="125"/>
    </location>
</feature>
<dbReference type="SMR" id="A0A314L097"/>
<evidence type="ECO:0000256" key="5">
    <source>
        <dbReference type="ARBA" id="ARBA00022729"/>
    </source>
</evidence>
<evidence type="ECO:0000313" key="8">
    <source>
        <dbReference type="Proteomes" id="UP000187609"/>
    </source>
</evidence>
<dbReference type="EMBL" id="MJEQ01000631">
    <property type="protein sequence ID" value="OIT34963.1"/>
    <property type="molecule type" value="Genomic_DNA"/>
</dbReference>
<dbReference type="Gramene" id="OIT34963">
    <property type="protein sequence ID" value="OIT34963"/>
    <property type="gene ID" value="A4A49_56112"/>
</dbReference>
<comment type="subcellular location">
    <subcellularLocation>
        <location evidence="1 6">Secreted</location>
    </subcellularLocation>
</comment>
<dbReference type="AlphaFoldDB" id="A0A314L097"/>
<organism evidence="7 8">
    <name type="scientific">Nicotiana attenuata</name>
    <name type="common">Coyote tobacco</name>
    <dbReference type="NCBI Taxonomy" id="49451"/>
    <lineage>
        <taxon>Eukaryota</taxon>
        <taxon>Viridiplantae</taxon>
        <taxon>Streptophyta</taxon>
        <taxon>Embryophyta</taxon>
        <taxon>Tracheophyta</taxon>
        <taxon>Spermatophyta</taxon>
        <taxon>Magnoliopsida</taxon>
        <taxon>eudicotyledons</taxon>
        <taxon>Gunneridae</taxon>
        <taxon>Pentapetalae</taxon>
        <taxon>asterids</taxon>
        <taxon>lamiids</taxon>
        <taxon>Solanales</taxon>
        <taxon>Solanaceae</taxon>
        <taxon>Nicotianoideae</taxon>
        <taxon>Nicotianeae</taxon>
        <taxon>Nicotiana</taxon>
    </lineage>
</organism>
<gene>
    <name evidence="7" type="ORF">A4A49_56112</name>
</gene>
<dbReference type="InterPro" id="IPR010264">
    <property type="entry name" value="Self-incomp_S1"/>
</dbReference>
<dbReference type="GO" id="GO:0060320">
    <property type="term" value="P:rejection of self pollen"/>
    <property type="evidence" value="ECO:0007669"/>
    <property type="project" value="UniProtKB-KW"/>
</dbReference>
<dbReference type="PANTHER" id="PTHR31232">
    <property type="match status" value="1"/>
</dbReference>
<evidence type="ECO:0000256" key="6">
    <source>
        <dbReference type="RuleBase" id="RU367044"/>
    </source>
</evidence>
<keyword evidence="8" id="KW-1185">Reference proteome</keyword>
<comment type="similarity">
    <text evidence="2 6">Belongs to the plant self-incompatibility (S1) protein family.</text>
</comment>
<reference evidence="7" key="1">
    <citation type="submission" date="2016-11" db="EMBL/GenBank/DDBJ databases">
        <title>The genome of Nicotiana attenuata.</title>
        <authorList>
            <person name="Xu S."/>
            <person name="Brockmoeller T."/>
            <person name="Gaquerel E."/>
            <person name="Navarro A."/>
            <person name="Kuhl H."/>
            <person name="Gase K."/>
            <person name="Ling Z."/>
            <person name="Zhou W."/>
            <person name="Kreitzer C."/>
            <person name="Stanke M."/>
            <person name="Tang H."/>
            <person name="Lyons E."/>
            <person name="Pandey P."/>
            <person name="Pandey S.P."/>
            <person name="Timmermann B."/>
            <person name="Baldwin I.T."/>
        </authorList>
    </citation>
    <scope>NUCLEOTIDE SEQUENCE [LARGE SCALE GENOMIC DNA]</scope>
    <source>
        <strain evidence="7">UT</strain>
    </source>
</reference>
<accession>A0A314L097</accession>
<feature type="non-terminal residue" evidence="7">
    <location>
        <position position="1"/>
    </location>
</feature>
<protein>
    <recommendedName>
        <fullName evidence="6">S-protein homolog</fullName>
    </recommendedName>
</protein>
<keyword evidence="3 6" id="KW-0713">Self-incompatibility</keyword>
<dbReference type="PANTHER" id="PTHR31232:SF73">
    <property type="entry name" value="S-PROTEIN HOMOLOG"/>
    <property type="match status" value="1"/>
</dbReference>
<feature type="signal peptide" evidence="6">
    <location>
        <begin position="1"/>
        <end position="22"/>
    </location>
</feature>
<proteinExistence type="inferred from homology"/>
<sequence>IIKTFFILLIALCIANVRQIIADDNGLQYEFHIIDALPNNKIPLRFHCASKDDELGYHKPKVGDDFHWRFRINAIESTLFFCHFWWGKKQRAFEVFNRHLVKYCSGDFPTHFCYWKVQADGFYLG</sequence>
<evidence type="ECO:0000256" key="3">
    <source>
        <dbReference type="ARBA" id="ARBA00022471"/>
    </source>
</evidence>
<dbReference type="GO" id="GO:0005576">
    <property type="term" value="C:extracellular region"/>
    <property type="evidence" value="ECO:0007669"/>
    <property type="project" value="UniProtKB-SubCell"/>
</dbReference>
<comment type="caution">
    <text evidence="7">The sequence shown here is derived from an EMBL/GenBank/DDBJ whole genome shotgun (WGS) entry which is preliminary data.</text>
</comment>
<keyword evidence="4 6" id="KW-0964">Secreted</keyword>
<dbReference type="Proteomes" id="UP000187609">
    <property type="component" value="Unassembled WGS sequence"/>
</dbReference>